<evidence type="ECO:0000256" key="2">
    <source>
        <dbReference type="ARBA" id="ARBA00006219"/>
    </source>
</evidence>
<evidence type="ECO:0000259" key="10">
    <source>
        <dbReference type="Pfam" id="PF01636"/>
    </source>
</evidence>
<evidence type="ECO:0000256" key="1">
    <source>
        <dbReference type="ARBA" id="ARBA00004496"/>
    </source>
</evidence>
<dbReference type="AlphaFoldDB" id="K1Q6P7"/>
<name>K1Q6P7_MAGGI</name>
<comment type="catalytic activity">
    <reaction evidence="6">
        <text>(5R)-5-hydroxy-L-lysine + GTP = (5R)-5-phosphooxy-L-lysine + GDP + H(+)</text>
        <dbReference type="Rhea" id="RHEA:19049"/>
        <dbReference type="ChEBI" id="CHEBI:15378"/>
        <dbReference type="ChEBI" id="CHEBI:37565"/>
        <dbReference type="ChEBI" id="CHEBI:57882"/>
        <dbReference type="ChEBI" id="CHEBI:58189"/>
        <dbReference type="ChEBI" id="CHEBI:58357"/>
        <dbReference type="EC" id="2.7.1.81"/>
    </reaction>
</comment>
<organism evidence="11">
    <name type="scientific">Magallana gigas</name>
    <name type="common">Pacific oyster</name>
    <name type="synonym">Crassostrea gigas</name>
    <dbReference type="NCBI Taxonomy" id="29159"/>
    <lineage>
        <taxon>Eukaryota</taxon>
        <taxon>Metazoa</taxon>
        <taxon>Spiralia</taxon>
        <taxon>Lophotrochozoa</taxon>
        <taxon>Mollusca</taxon>
        <taxon>Bivalvia</taxon>
        <taxon>Autobranchia</taxon>
        <taxon>Pteriomorphia</taxon>
        <taxon>Ostreida</taxon>
        <taxon>Ostreoidea</taxon>
        <taxon>Ostreidae</taxon>
        <taxon>Magallana</taxon>
    </lineage>
</organism>
<dbReference type="HOGENOM" id="CLU_042971_1_0_1"/>
<evidence type="ECO:0000256" key="8">
    <source>
        <dbReference type="ARBA" id="ARBA00038873"/>
    </source>
</evidence>
<evidence type="ECO:0000256" key="6">
    <source>
        <dbReference type="ARBA" id="ARBA00036820"/>
    </source>
</evidence>
<dbReference type="GO" id="GO:0047992">
    <property type="term" value="F:hydroxylysine kinase activity"/>
    <property type="evidence" value="ECO:0007669"/>
    <property type="project" value="UniProtKB-EC"/>
</dbReference>
<accession>K1Q6P7</accession>
<evidence type="ECO:0000313" key="11">
    <source>
        <dbReference type="EMBL" id="EKC32437.1"/>
    </source>
</evidence>
<evidence type="ECO:0000256" key="9">
    <source>
        <dbReference type="ARBA" id="ARBA00040505"/>
    </source>
</evidence>
<dbReference type="PANTHER" id="PTHR21064:SF1">
    <property type="entry name" value="HYDROXYLYSINE KINASE"/>
    <property type="match status" value="1"/>
</dbReference>
<dbReference type="GO" id="GO:0005737">
    <property type="term" value="C:cytoplasm"/>
    <property type="evidence" value="ECO:0007669"/>
    <property type="project" value="UniProtKB-SubCell"/>
</dbReference>
<evidence type="ECO:0000256" key="3">
    <source>
        <dbReference type="ARBA" id="ARBA00022490"/>
    </source>
</evidence>
<dbReference type="InterPro" id="IPR008266">
    <property type="entry name" value="Tyr_kinase_AS"/>
</dbReference>
<dbReference type="PROSITE" id="PS00109">
    <property type="entry name" value="PROTEIN_KINASE_TYR"/>
    <property type="match status" value="1"/>
</dbReference>
<dbReference type="Gene3D" id="3.90.1200.10">
    <property type="match status" value="1"/>
</dbReference>
<dbReference type="SUPFAM" id="SSF56112">
    <property type="entry name" value="Protein kinase-like (PK-like)"/>
    <property type="match status" value="1"/>
</dbReference>
<proteinExistence type="inferred from homology"/>
<protein>
    <recommendedName>
        <fullName evidence="9">Hydroxylysine kinase</fullName>
        <ecNumber evidence="8">2.7.1.81</ecNumber>
    </recommendedName>
</protein>
<dbReference type="EC" id="2.7.1.81" evidence="8"/>
<comment type="similarity">
    <text evidence="2">Belongs to the aminoglycoside phosphotransferase family.</text>
</comment>
<dbReference type="Pfam" id="PF01636">
    <property type="entry name" value="APH"/>
    <property type="match status" value="1"/>
</dbReference>
<feature type="domain" description="Aminoglycoside phosphotransferase" evidence="10">
    <location>
        <begin position="140"/>
        <end position="236"/>
    </location>
</feature>
<dbReference type="EMBL" id="JH817474">
    <property type="protein sequence ID" value="EKC32437.1"/>
    <property type="molecule type" value="Genomic_DNA"/>
</dbReference>
<dbReference type="PANTHER" id="PTHR21064">
    <property type="entry name" value="AMINOGLYCOSIDE PHOSPHOTRANSFERASE DOMAIN-CONTAINING PROTEIN-RELATED"/>
    <property type="match status" value="1"/>
</dbReference>
<dbReference type="GO" id="GO:0004672">
    <property type="term" value="F:protein kinase activity"/>
    <property type="evidence" value="ECO:0007669"/>
    <property type="project" value="InterPro"/>
</dbReference>
<dbReference type="InterPro" id="IPR002575">
    <property type="entry name" value="Aminoglycoside_PTrfase"/>
</dbReference>
<sequence length="327" mass="37330">MTDQVDMIQVVGEKIKPFVHMKHIPHLIKSLYGLTVKSCKELDSYIDKNYHVIVTGQSENPYIKHPEEDGYVLKILNKMQSKNLLFVEAQHALITHVAKNGIPVPYIVKNLKGEDMSLEKIYHSENMTEIERLREFLVGVQDENKKALMTEIIDAFNKEVVPKYQLLRKSIIHGDVSESNIIVQDIPGQKVASGEPRVCDVSALIDFNNMVSSYTVFDVAICIAYMSIQCKEFDQRDVGGHILAGYLSVQSMNDTEREVLKVCVCARIAQSLVMGAYTYHMDPSNVYVLNTAARGWPLASLMWETPQHEIDARWKRIMEEYENFSNE</sequence>
<dbReference type="InParanoid" id="K1Q6P7"/>
<evidence type="ECO:0000256" key="4">
    <source>
        <dbReference type="ARBA" id="ARBA00022679"/>
    </source>
</evidence>
<gene>
    <name evidence="11" type="ORF">CGI_10016107</name>
</gene>
<evidence type="ECO:0000256" key="5">
    <source>
        <dbReference type="ARBA" id="ARBA00022777"/>
    </source>
</evidence>
<reference evidence="11" key="1">
    <citation type="journal article" date="2012" name="Nature">
        <title>The oyster genome reveals stress adaptation and complexity of shell formation.</title>
        <authorList>
            <person name="Zhang G."/>
            <person name="Fang X."/>
            <person name="Guo X."/>
            <person name="Li L."/>
            <person name="Luo R."/>
            <person name="Xu F."/>
            <person name="Yang P."/>
            <person name="Zhang L."/>
            <person name="Wang X."/>
            <person name="Qi H."/>
            <person name="Xiong Z."/>
            <person name="Que H."/>
            <person name="Xie Y."/>
            <person name="Holland P.W."/>
            <person name="Paps J."/>
            <person name="Zhu Y."/>
            <person name="Wu F."/>
            <person name="Chen Y."/>
            <person name="Wang J."/>
            <person name="Peng C."/>
            <person name="Meng J."/>
            <person name="Yang L."/>
            <person name="Liu J."/>
            <person name="Wen B."/>
            <person name="Zhang N."/>
            <person name="Huang Z."/>
            <person name="Zhu Q."/>
            <person name="Feng Y."/>
            <person name="Mount A."/>
            <person name="Hedgecock D."/>
            <person name="Xu Z."/>
            <person name="Liu Y."/>
            <person name="Domazet-Loso T."/>
            <person name="Du Y."/>
            <person name="Sun X."/>
            <person name="Zhang S."/>
            <person name="Liu B."/>
            <person name="Cheng P."/>
            <person name="Jiang X."/>
            <person name="Li J."/>
            <person name="Fan D."/>
            <person name="Wang W."/>
            <person name="Fu W."/>
            <person name="Wang T."/>
            <person name="Wang B."/>
            <person name="Zhang J."/>
            <person name="Peng Z."/>
            <person name="Li Y."/>
            <person name="Li N."/>
            <person name="Wang J."/>
            <person name="Chen M."/>
            <person name="He Y."/>
            <person name="Tan F."/>
            <person name="Song X."/>
            <person name="Zheng Q."/>
            <person name="Huang R."/>
            <person name="Yang H."/>
            <person name="Du X."/>
            <person name="Chen L."/>
            <person name="Yang M."/>
            <person name="Gaffney P.M."/>
            <person name="Wang S."/>
            <person name="Luo L."/>
            <person name="She Z."/>
            <person name="Ming Y."/>
            <person name="Huang W."/>
            <person name="Zhang S."/>
            <person name="Huang B."/>
            <person name="Zhang Y."/>
            <person name="Qu T."/>
            <person name="Ni P."/>
            <person name="Miao G."/>
            <person name="Wang J."/>
            <person name="Wang Q."/>
            <person name="Steinberg C.E."/>
            <person name="Wang H."/>
            <person name="Li N."/>
            <person name="Qian L."/>
            <person name="Zhang G."/>
            <person name="Li Y."/>
            <person name="Yang H."/>
            <person name="Liu X."/>
            <person name="Wang J."/>
            <person name="Yin Y."/>
            <person name="Wang J."/>
        </authorList>
    </citation>
    <scope>NUCLEOTIDE SEQUENCE [LARGE SCALE GENOMIC DNA]</scope>
    <source>
        <strain evidence="11">05x7-T-G4-1.051#20</strain>
    </source>
</reference>
<dbReference type="InterPro" id="IPR050249">
    <property type="entry name" value="Pseudomonas-type_ThrB"/>
</dbReference>
<comment type="subcellular location">
    <subcellularLocation>
        <location evidence="1">Cytoplasm</location>
    </subcellularLocation>
</comment>
<evidence type="ECO:0000256" key="7">
    <source>
        <dbReference type="ARBA" id="ARBA00037368"/>
    </source>
</evidence>
<keyword evidence="5" id="KW-0418">Kinase</keyword>
<comment type="function">
    <text evidence="7">Catalyzes the GTP-dependent phosphorylation of 5-hydroxy-L-lysine.</text>
</comment>
<keyword evidence="3" id="KW-0963">Cytoplasm</keyword>
<keyword evidence="4 11" id="KW-0808">Transferase</keyword>
<dbReference type="InterPro" id="IPR011009">
    <property type="entry name" value="Kinase-like_dom_sf"/>
</dbReference>